<dbReference type="GO" id="GO:0007165">
    <property type="term" value="P:signal transduction"/>
    <property type="evidence" value="ECO:0007669"/>
    <property type="project" value="UniProtKB-KW"/>
</dbReference>
<name>A0A1G7V0Z2_9GAMM</name>
<feature type="compositionally biased region" description="Polar residues" evidence="6">
    <location>
        <begin position="298"/>
        <end position="313"/>
    </location>
</feature>
<dbReference type="Gene3D" id="1.10.287.950">
    <property type="entry name" value="Methyl-accepting chemotaxis protein"/>
    <property type="match status" value="1"/>
</dbReference>
<dbReference type="FunFam" id="1.10.287.950:FF:000001">
    <property type="entry name" value="Methyl-accepting chemotaxis sensory transducer"/>
    <property type="match status" value="1"/>
</dbReference>
<dbReference type="STRING" id="284577.SAMN05216571_11816"/>
<feature type="compositionally biased region" description="Low complexity" evidence="6">
    <location>
        <begin position="534"/>
        <end position="556"/>
    </location>
</feature>
<comment type="subcellular location">
    <subcellularLocation>
        <location evidence="1">Membrane</location>
    </subcellularLocation>
</comment>
<reference evidence="9 10" key="1">
    <citation type="submission" date="2016-10" db="EMBL/GenBank/DDBJ databases">
        <authorList>
            <person name="de Groot N.N."/>
        </authorList>
    </citation>
    <scope>NUCLEOTIDE SEQUENCE [LARGE SCALE GENOMIC DNA]</scope>
    <source>
        <strain evidence="9 10">BH539</strain>
    </source>
</reference>
<dbReference type="InterPro" id="IPR047347">
    <property type="entry name" value="YvaQ-like_sensor"/>
</dbReference>
<dbReference type="PANTHER" id="PTHR43531">
    <property type="entry name" value="PROTEIN ICFG"/>
    <property type="match status" value="1"/>
</dbReference>
<evidence type="ECO:0000256" key="1">
    <source>
        <dbReference type="ARBA" id="ARBA00004370"/>
    </source>
</evidence>
<evidence type="ECO:0000256" key="6">
    <source>
        <dbReference type="SAM" id="MobiDB-lite"/>
    </source>
</evidence>
<dbReference type="GO" id="GO:0005886">
    <property type="term" value="C:plasma membrane"/>
    <property type="evidence" value="ECO:0007669"/>
    <property type="project" value="TreeGrafter"/>
</dbReference>
<comment type="similarity">
    <text evidence="4">Belongs to the methyl-accepting chemotaxis (MCP) protein family.</text>
</comment>
<keyword evidence="3 5" id="KW-0807">Transducer</keyword>
<evidence type="ECO:0000313" key="10">
    <source>
        <dbReference type="Proteomes" id="UP000198641"/>
    </source>
</evidence>
<keyword evidence="7" id="KW-1133">Transmembrane helix</keyword>
<dbReference type="InterPro" id="IPR004090">
    <property type="entry name" value="Chemotax_Me-accpt_rcpt"/>
</dbReference>
<keyword evidence="10" id="KW-1185">Reference proteome</keyword>
<keyword evidence="7" id="KW-0472">Membrane</keyword>
<sequence>MKTLFSWLRGTTIRSRMTAGFASVLLLIVILTAEGIREVNLIDHSMKIINDVNSVKQQYAVDYRGSVHDRSVALRDVVLIGDDAKLEPVIADIRRLEQDYSEASAGMQEIFASRDDITAEERSDLADIEAIEAKAMPLIDKVIDLRESGQTDAAERLLMDEAAPAFTTWLNTINSFITLQEQLNEAETGFARNIAENFQITMLVLCLGALLIGGLVATLLTSLLLREFGAEPYEVKAFAEAVGKGDLTRKVNLKPQYRHSIMAAQANMAKQLQKTVMEVRQSAESVASNSEQIAEGNNELSARTEQQASSLAETASAMEELGSTVKQNADNAVEARKQAANASKIAEDGGDVVARVVQTMRDIDGSSNEVADIISMIDGIAFQTNILALNASVEAARAGEHGRGFAVVAQEVRELASRSAAAAKEINTLITANRERVVEGTELASKAGKTTEEIVTSVKRVTDLMEEISSATAEQSDGVQQAGEAVTQMDQVTQQNATLVQESASSSNNLRQRAQQLMELMATFQLGDVAQQTARQASDRALPAAASPSSRPSPQREASHRLPSADNRAQQRETEWEEF</sequence>
<dbReference type="CDD" id="cd19411">
    <property type="entry name" value="MCP2201-like_sensor"/>
    <property type="match status" value="1"/>
</dbReference>
<proteinExistence type="inferred from homology"/>
<dbReference type="Proteomes" id="UP000198641">
    <property type="component" value="Unassembled WGS sequence"/>
</dbReference>
<organism evidence="9 10">
    <name type="scientific">Onishia taeanensis</name>
    <dbReference type="NCBI Taxonomy" id="284577"/>
    <lineage>
        <taxon>Bacteria</taxon>
        <taxon>Pseudomonadati</taxon>
        <taxon>Pseudomonadota</taxon>
        <taxon>Gammaproteobacteria</taxon>
        <taxon>Oceanospirillales</taxon>
        <taxon>Halomonadaceae</taxon>
        <taxon>Onishia</taxon>
    </lineage>
</organism>
<dbReference type="GO" id="GO:0006935">
    <property type="term" value="P:chemotaxis"/>
    <property type="evidence" value="ECO:0007669"/>
    <property type="project" value="InterPro"/>
</dbReference>
<dbReference type="Pfam" id="PF00015">
    <property type="entry name" value="MCPsignal"/>
    <property type="match status" value="1"/>
</dbReference>
<dbReference type="InterPro" id="IPR024478">
    <property type="entry name" value="HlyB_4HB_MCP"/>
</dbReference>
<dbReference type="PRINTS" id="PR00260">
    <property type="entry name" value="CHEMTRNSDUCR"/>
</dbReference>
<evidence type="ECO:0000256" key="7">
    <source>
        <dbReference type="SAM" id="Phobius"/>
    </source>
</evidence>
<feature type="compositionally biased region" description="Basic and acidic residues" evidence="6">
    <location>
        <begin position="569"/>
        <end position="579"/>
    </location>
</feature>
<protein>
    <submittedName>
        <fullName evidence="9">Methyl-accepting chemotaxis protein</fullName>
    </submittedName>
</protein>
<evidence type="ECO:0000259" key="8">
    <source>
        <dbReference type="PROSITE" id="PS50111"/>
    </source>
</evidence>
<dbReference type="PANTHER" id="PTHR43531:SF14">
    <property type="entry name" value="METHYL-ACCEPTING CHEMOTAXIS PROTEIN I-RELATED"/>
    <property type="match status" value="1"/>
</dbReference>
<dbReference type="CDD" id="cd11386">
    <property type="entry name" value="MCP_signal"/>
    <property type="match status" value="1"/>
</dbReference>
<dbReference type="PROSITE" id="PS50111">
    <property type="entry name" value="CHEMOTAXIS_TRANSDUC_2"/>
    <property type="match status" value="1"/>
</dbReference>
<keyword evidence="7" id="KW-0812">Transmembrane</keyword>
<gene>
    <name evidence="9" type="ORF">SAMN05216571_11816</name>
</gene>
<dbReference type="AlphaFoldDB" id="A0A1G7V0Z2"/>
<dbReference type="GO" id="GO:0004888">
    <property type="term" value="F:transmembrane signaling receptor activity"/>
    <property type="evidence" value="ECO:0007669"/>
    <property type="project" value="InterPro"/>
</dbReference>
<feature type="region of interest" description="Disordered" evidence="6">
    <location>
        <begin position="531"/>
        <end position="579"/>
    </location>
</feature>
<dbReference type="EMBL" id="FNCI01000018">
    <property type="protein sequence ID" value="SDG53426.1"/>
    <property type="molecule type" value="Genomic_DNA"/>
</dbReference>
<evidence type="ECO:0000256" key="3">
    <source>
        <dbReference type="ARBA" id="ARBA00023224"/>
    </source>
</evidence>
<feature type="domain" description="Methyl-accepting transducer" evidence="8">
    <location>
        <begin position="282"/>
        <end position="511"/>
    </location>
</feature>
<dbReference type="SUPFAM" id="SSF58104">
    <property type="entry name" value="Methyl-accepting chemotaxis protein (MCP) signaling domain"/>
    <property type="match status" value="1"/>
</dbReference>
<evidence type="ECO:0000256" key="4">
    <source>
        <dbReference type="ARBA" id="ARBA00029447"/>
    </source>
</evidence>
<keyword evidence="2" id="KW-0488">Methylation</keyword>
<dbReference type="InterPro" id="IPR051310">
    <property type="entry name" value="MCP_chemotaxis"/>
</dbReference>
<dbReference type="SMART" id="SM00283">
    <property type="entry name" value="MA"/>
    <property type="match status" value="1"/>
</dbReference>
<dbReference type="InterPro" id="IPR004089">
    <property type="entry name" value="MCPsignal_dom"/>
</dbReference>
<evidence type="ECO:0000256" key="5">
    <source>
        <dbReference type="PROSITE-ProRule" id="PRU00284"/>
    </source>
</evidence>
<accession>A0A1G7V0Z2</accession>
<feature type="region of interest" description="Disordered" evidence="6">
    <location>
        <begin position="287"/>
        <end position="316"/>
    </location>
</feature>
<evidence type="ECO:0000256" key="2">
    <source>
        <dbReference type="ARBA" id="ARBA00022481"/>
    </source>
</evidence>
<dbReference type="Pfam" id="PF12729">
    <property type="entry name" value="4HB_MCP_1"/>
    <property type="match status" value="1"/>
</dbReference>
<evidence type="ECO:0000313" key="9">
    <source>
        <dbReference type="EMBL" id="SDG53426.1"/>
    </source>
</evidence>
<feature type="transmembrane region" description="Helical" evidence="7">
    <location>
        <begin position="202"/>
        <end position="225"/>
    </location>
</feature>